<reference evidence="4 5" key="2">
    <citation type="journal article" date="2016" name="Sci. Rep.">
        <title>The genome of Rhizobiales bacteria in predatory ants reveals urease gene functions but no genes for nitrogen fixation.</title>
        <authorList>
            <person name="Neuvonen M.M."/>
            <person name="Tamarit D."/>
            <person name="Naslund K."/>
            <person name="Liebig J."/>
            <person name="Feldhaar H."/>
            <person name="Moran N.A."/>
            <person name="Guy L."/>
            <person name="Andersson S.G."/>
        </authorList>
    </citation>
    <scope>NUCLEOTIDE SEQUENCE [LARGE SCALE GENOMIC DNA]</scope>
    <source>
        <strain evidence="4 5">Hsal</strain>
    </source>
</reference>
<organism evidence="4 5">
    <name type="scientific">Candidatus Tokpelaia hoelldobleri</name>
    <dbReference type="NCBI Taxonomy" id="1902579"/>
    <lineage>
        <taxon>Bacteria</taxon>
        <taxon>Pseudomonadati</taxon>
        <taxon>Pseudomonadota</taxon>
        <taxon>Alphaproteobacteria</taxon>
        <taxon>Hyphomicrobiales</taxon>
        <taxon>Candidatus Tokpelaia</taxon>
    </lineage>
</organism>
<dbReference type="PANTHER" id="PTHR47739:SF1">
    <property type="entry name" value="TRNA1(VAL) (ADENINE(37)-N6)-METHYLTRANSFERASE"/>
    <property type="match status" value="1"/>
</dbReference>
<keyword evidence="1 4" id="KW-0489">Methyltransferase</keyword>
<evidence type="ECO:0000313" key="4">
    <source>
        <dbReference type="EMBL" id="AQS41079.1"/>
    </source>
</evidence>
<dbReference type="GO" id="GO:0003676">
    <property type="term" value="F:nucleic acid binding"/>
    <property type="evidence" value="ECO:0007669"/>
    <property type="project" value="InterPro"/>
</dbReference>
<reference evidence="4 5" key="1">
    <citation type="journal article" date="2010" name="Science">
        <title>Genomic comparison of the ants Camponotus floridanus and Harpegnathos saltator.</title>
        <authorList>
            <person name="Bonasio R."/>
            <person name="Zhang G."/>
            <person name="Ye C."/>
            <person name="Mutti N.S."/>
            <person name="Fang X."/>
            <person name="Qin N."/>
            <person name="Donahue G."/>
            <person name="Yang P."/>
            <person name="Li Q."/>
            <person name="Li C."/>
            <person name="Zhang P."/>
            <person name="Huang Z."/>
            <person name="Berger S.L."/>
            <person name="Reinberg D."/>
            <person name="Wang J."/>
            <person name="Liebig J."/>
        </authorList>
    </citation>
    <scope>NUCLEOTIDE SEQUENCE [LARGE SCALE GENOMIC DNA]</scope>
    <source>
        <strain evidence="4 5">Hsal</strain>
    </source>
</reference>
<dbReference type="GO" id="GO:0032259">
    <property type="term" value="P:methylation"/>
    <property type="evidence" value="ECO:0007669"/>
    <property type="project" value="UniProtKB-KW"/>
</dbReference>
<dbReference type="PANTHER" id="PTHR47739">
    <property type="entry name" value="TRNA1(VAL) (ADENINE(37)-N6)-METHYLTRANSFERASE"/>
    <property type="match status" value="1"/>
</dbReference>
<dbReference type="PROSITE" id="PS00092">
    <property type="entry name" value="N6_MTASE"/>
    <property type="match status" value="1"/>
</dbReference>
<dbReference type="GO" id="GO:0008757">
    <property type="term" value="F:S-adenosylmethionine-dependent methyltransferase activity"/>
    <property type="evidence" value="ECO:0007669"/>
    <property type="project" value="UniProtKB-ARBA"/>
</dbReference>
<keyword evidence="1 4" id="KW-0808">Transferase</keyword>
<dbReference type="SUPFAM" id="SSF53335">
    <property type="entry name" value="S-adenosyl-L-methionine-dependent methyltransferases"/>
    <property type="match status" value="1"/>
</dbReference>
<dbReference type="GO" id="GO:0008170">
    <property type="term" value="F:N-methyltransferase activity"/>
    <property type="evidence" value="ECO:0007669"/>
    <property type="project" value="UniProtKB-ARBA"/>
</dbReference>
<keyword evidence="5" id="KW-1185">Reference proteome</keyword>
<name>A0A1U9JT90_9HYPH</name>
<evidence type="ECO:0000256" key="2">
    <source>
        <dbReference type="ARBA" id="ARBA00022691"/>
    </source>
</evidence>
<dbReference type="STRING" id="1902579.BHV28_03640"/>
<sequence length="262" mass="27536">MTETMQQEAETQTADIFHRGQFCLVQPAARGQRSGVDAMLLAGAVPQGFAGRLADLGAGAGAAGLAVAARCPDAQVALVENSPFMLEFARKTLEHRQNAALKPRLGIIAADVTLAGKSRRAAGLADNAFDFAIMNPPFNASRDRATPDAEKARAHVMGEGLWQTWIRTAAAIVRPRGGFALIARPVSIAGILSAFDRRFGGVKIVPVYPRAGDSAIRIVVAATRASRAGLQVAPPLVLHEGPGHTFSARADAINNGLASLWD</sequence>
<evidence type="ECO:0000259" key="3">
    <source>
        <dbReference type="Pfam" id="PF05175"/>
    </source>
</evidence>
<accession>A0A1U9JT90</accession>
<gene>
    <name evidence="4" type="ORF">BHV28_03640</name>
</gene>
<dbReference type="Proteomes" id="UP000188912">
    <property type="component" value="Chromosome"/>
</dbReference>
<dbReference type="Pfam" id="PF05175">
    <property type="entry name" value="MTS"/>
    <property type="match status" value="1"/>
</dbReference>
<dbReference type="InterPro" id="IPR007848">
    <property type="entry name" value="Small_mtfrase_dom"/>
</dbReference>
<dbReference type="Gene3D" id="3.40.50.150">
    <property type="entry name" value="Vaccinia Virus protein VP39"/>
    <property type="match status" value="1"/>
</dbReference>
<dbReference type="InterPro" id="IPR029063">
    <property type="entry name" value="SAM-dependent_MTases_sf"/>
</dbReference>
<dbReference type="CDD" id="cd02440">
    <property type="entry name" value="AdoMet_MTases"/>
    <property type="match status" value="1"/>
</dbReference>
<evidence type="ECO:0000256" key="1">
    <source>
        <dbReference type="ARBA" id="ARBA00022603"/>
    </source>
</evidence>
<keyword evidence="2" id="KW-0949">S-adenosyl-L-methionine</keyword>
<dbReference type="InterPro" id="IPR050210">
    <property type="entry name" value="tRNA_Adenine-N(6)_MTase"/>
</dbReference>
<protein>
    <submittedName>
        <fullName evidence="4">Methyltransferase</fullName>
    </submittedName>
</protein>
<dbReference type="KEGG" id="thd:BHV28_03640"/>
<dbReference type="AlphaFoldDB" id="A0A1U9JT90"/>
<proteinExistence type="predicted"/>
<dbReference type="InterPro" id="IPR002052">
    <property type="entry name" value="DNA_methylase_N6_adenine_CS"/>
</dbReference>
<evidence type="ECO:0000313" key="5">
    <source>
        <dbReference type="Proteomes" id="UP000188912"/>
    </source>
</evidence>
<feature type="domain" description="Methyltransferase small" evidence="3">
    <location>
        <begin position="39"/>
        <end position="144"/>
    </location>
</feature>
<dbReference type="EMBL" id="CP017315">
    <property type="protein sequence ID" value="AQS41079.1"/>
    <property type="molecule type" value="Genomic_DNA"/>
</dbReference>